<dbReference type="PROSITE" id="PS50119">
    <property type="entry name" value="ZF_BBOX"/>
    <property type="match status" value="1"/>
</dbReference>
<dbReference type="RefSeq" id="XP_028672550.1">
    <property type="nucleotide sequence ID" value="XM_028816717.2"/>
</dbReference>
<dbReference type="InterPro" id="IPR051051">
    <property type="entry name" value="E3_ubiq-ligase_TRIM/RNF"/>
</dbReference>
<protein>
    <submittedName>
        <fullName evidence="13">Tripartite motif-containing protein 16-like</fullName>
    </submittedName>
</protein>
<dbReference type="InterPro" id="IPR043136">
    <property type="entry name" value="B30.2/SPRY_sf"/>
</dbReference>
<evidence type="ECO:0000256" key="5">
    <source>
        <dbReference type="ARBA" id="ARBA00022771"/>
    </source>
</evidence>
<dbReference type="PRINTS" id="PR01407">
    <property type="entry name" value="BUTYPHLNCDUF"/>
</dbReference>
<dbReference type="PROSITE" id="PS50089">
    <property type="entry name" value="ZF_RING_2"/>
    <property type="match status" value="1"/>
</dbReference>
<dbReference type="Pfam" id="PF00643">
    <property type="entry name" value="zf-B_box"/>
    <property type="match status" value="1"/>
</dbReference>
<dbReference type="GO" id="GO:0008270">
    <property type="term" value="F:zinc ion binding"/>
    <property type="evidence" value="ECO:0007669"/>
    <property type="project" value="UniProtKB-KW"/>
</dbReference>
<dbReference type="Gene3D" id="4.10.830.40">
    <property type="match status" value="1"/>
</dbReference>
<dbReference type="PANTHER" id="PTHR25465">
    <property type="entry name" value="B-BOX DOMAIN CONTAINING"/>
    <property type="match status" value="1"/>
</dbReference>
<organism evidence="13 14">
    <name type="scientific">Erpetoichthys calabaricus</name>
    <name type="common">Rope fish</name>
    <name type="synonym">Calamoichthys calabaricus</name>
    <dbReference type="NCBI Taxonomy" id="27687"/>
    <lineage>
        <taxon>Eukaryota</taxon>
        <taxon>Metazoa</taxon>
        <taxon>Chordata</taxon>
        <taxon>Craniata</taxon>
        <taxon>Vertebrata</taxon>
        <taxon>Euteleostomi</taxon>
        <taxon>Actinopterygii</taxon>
        <taxon>Polypteriformes</taxon>
        <taxon>Polypteridae</taxon>
        <taxon>Erpetoichthys</taxon>
    </lineage>
</organism>
<dbReference type="Pfam" id="PF25600">
    <property type="entry name" value="TRIM_CC"/>
    <property type="match status" value="1"/>
</dbReference>
<dbReference type="SUPFAM" id="SSF49899">
    <property type="entry name" value="Concanavalin A-like lectins/glucanases"/>
    <property type="match status" value="1"/>
</dbReference>
<dbReference type="SMART" id="SM00449">
    <property type="entry name" value="SPRY"/>
    <property type="match status" value="1"/>
</dbReference>
<proteinExistence type="predicted"/>
<keyword evidence="7" id="KW-0391">Immunity</keyword>
<dbReference type="GeneTree" id="ENSGT01150000286950"/>
<dbReference type="PROSITE" id="PS50188">
    <property type="entry name" value="B302_SPRY"/>
    <property type="match status" value="1"/>
</dbReference>
<dbReference type="SMART" id="SM00336">
    <property type="entry name" value="BBOX"/>
    <property type="match status" value="1"/>
</dbReference>
<dbReference type="CDD" id="cd16040">
    <property type="entry name" value="SPRY_PRY_SNTX"/>
    <property type="match status" value="1"/>
</dbReference>
<evidence type="ECO:0000256" key="2">
    <source>
        <dbReference type="ARBA" id="ARBA00022490"/>
    </source>
</evidence>
<dbReference type="InterPro" id="IPR006574">
    <property type="entry name" value="PRY"/>
</dbReference>
<comment type="subcellular location">
    <subcellularLocation>
        <location evidence="1">Cytoplasm</location>
    </subcellularLocation>
</comment>
<dbReference type="Gene3D" id="3.30.40.10">
    <property type="entry name" value="Zinc/RING finger domain, C3HC4 (zinc finger)"/>
    <property type="match status" value="1"/>
</dbReference>
<evidence type="ECO:0000256" key="8">
    <source>
        <dbReference type="PROSITE-ProRule" id="PRU00024"/>
    </source>
</evidence>
<dbReference type="CDD" id="cd19769">
    <property type="entry name" value="Bbox2_TRIM16-like"/>
    <property type="match status" value="1"/>
</dbReference>
<reference evidence="13" key="2">
    <citation type="submission" date="2025-08" db="UniProtKB">
        <authorList>
            <consortium name="Ensembl"/>
        </authorList>
    </citation>
    <scope>IDENTIFICATION</scope>
</reference>
<keyword evidence="14" id="KW-1185">Reference proteome</keyword>
<feature type="domain" description="RING-type" evidence="10">
    <location>
        <begin position="38"/>
        <end position="79"/>
    </location>
</feature>
<dbReference type="SUPFAM" id="SSF57850">
    <property type="entry name" value="RING/U-box"/>
    <property type="match status" value="1"/>
</dbReference>
<keyword evidence="5 8" id="KW-0863">Zinc-finger</keyword>
<dbReference type="InterPro" id="IPR000315">
    <property type="entry name" value="Znf_B-box"/>
</dbReference>
<dbReference type="Pfam" id="PF00097">
    <property type="entry name" value="zf-C3HC4"/>
    <property type="match status" value="1"/>
</dbReference>
<reference evidence="13" key="1">
    <citation type="submission" date="2021-06" db="EMBL/GenBank/DDBJ databases">
        <authorList>
            <consortium name="Wellcome Sanger Institute Data Sharing"/>
        </authorList>
    </citation>
    <scope>NUCLEOTIDE SEQUENCE [LARGE SCALE GENOMIC DNA]</scope>
</reference>
<dbReference type="InterPro" id="IPR013083">
    <property type="entry name" value="Znf_RING/FYVE/PHD"/>
</dbReference>
<dbReference type="Pfam" id="PF13765">
    <property type="entry name" value="PRY"/>
    <property type="match status" value="1"/>
</dbReference>
<dbReference type="Gene3D" id="2.60.120.920">
    <property type="match status" value="1"/>
</dbReference>
<dbReference type="InterPro" id="IPR001841">
    <property type="entry name" value="Znf_RING"/>
</dbReference>
<dbReference type="InterPro" id="IPR058030">
    <property type="entry name" value="TRIM8/14/16/25/29/45/65_CC"/>
</dbReference>
<keyword evidence="2" id="KW-0963">Cytoplasm</keyword>
<keyword evidence="3" id="KW-0399">Innate immunity</keyword>
<evidence type="ECO:0000259" key="10">
    <source>
        <dbReference type="PROSITE" id="PS50089"/>
    </source>
</evidence>
<evidence type="ECO:0000256" key="7">
    <source>
        <dbReference type="ARBA" id="ARBA00022859"/>
    </source>
</evidence>
<feature type="domain" description="B30.2/SPRY" evidence="12">
    <location>
        <begin position="378"/>
        <end position="567"/>
    </location>
</feature>
<evidence type="ECO:0000256" key="4">
    <source>
        <dbReference type="ARBA" id="ARBA00022723"/>
    </source>
</evidence>
<feature type="domain" description="B box-type" evidence="11">
    <location>
        <begin position="162"/>
        <end position="202"/>
    </location>
</feature>
<dbReference type="InterPro" id="IPR003877">
    <property type="entry name" value="SPRY_dom"/>
</dbReference>
<dbReference type="OrthoDB" id="6270329at2759"/>
<evidence type="ECO:0000256" key="6">
    <source>
        <dbReference type="ARBA" id="ARBA00022833"/>
    </source>
</evidence>
<reference evidence="13" key="3">
    <citation type="submission" date="2025-09" db="UniProtKB">
        <authorList>
            <consortium name="Ensembl"/>
        </authorList>
    </citation>
    <scope>IDENTIFICATION</scope>
</reference>
<sequence>MRNLVSLLICHFRNTFLRLCRNMMASAASSAYHEMFNCNVCFFTVQEEPVALPCGHKFCTNCMKKSSSERADCRCPLCQCVFAPEALSKNAQQVEMAEQWTGVGSAATEPMDVPCDVCIGVKRKAAQTCVTCLASFCETHIQPHKQSEALKRHRLEEPTSNLQQKLCPNHRIMLQLYCRTDQKCVCLLCVAVKHKDHELVEMETERAEKQAQMDVKRKEIESSVWKKQRQVALTIAAIEELRRSAQREIQECEKTFTSVFQSIQRLRSEVTVLIRNYEQREVRKAEELIQQLEKEIEEQKRNISRMAELSQTDDHIDFLQKFSSVQDLPIDGDTPSIPTKRRLLPGSVRMDICSLQKYLNTISSLEFVEMRQTGLDEPNYVLQSLMERSFLLKYACPLSLDANTVNGSLRISEENTMVNFNTVKAHYLIHPDRFERWPQVLCREALFGRRYYWEVKWSGEHADIGVAYNGICRKSGDSKCLLGGNDKSWSLVCSGSRCSVRHNGLDTVISAPSSQTIGVYLDWHAGTLSFYSISDTPTLLFRFHTTFAQPLYPGFRVTGSVKICQLN</sequence>
<accession>A0A8C4SV39</accession>
<keyword evidence="4" id="KW-0479">Metal-binding</keyword>
<dbReference type="PROSITE" id="PS00518">
    <property type="entry name" value="ZF_RING_1"/>
    <property type="match status" value="1"/>
</dbReference>
<evidence type="ECO:0000313" key="13">
    <source>
        <dbReference type="Ensembl" id="ENSECRP00000021935.1"/>
    </source>
</evidence>
<evidence type="ECO:0000313" key="14">
    <source>
        <dbReference type="Proteomes" id="UP000694620"/>
    </source>
</evidence>
<dbReference type="InterPro" id="IPR003879">
    <property type="entry name" value="Butyrophylin_SPRY"/>
</dbReference>
<dbReference type="Proteomes" id="UP000694620">
    <property type="component" value="Chromosome 12"/>
</dbReference>
<dbReference type="SMART" id="SM00589">
    <property type="entry name" value="PRY"/>
    <property type="match status" value="1"/>
</dbReference>
<dbReference type="Ensembl" id="ENSECRT00000022406.1">
    <property type="protein sequence ID" value="ENSECRP00000021935.1"/>
    <property type="gene ID" value="ENSECRG00000014823.1"/>
</dbReference>
<name>A0A8C4SV39_ERPCA</name>
<evidence type="ECO:0000256" key="1">
    <source>
        <dbReference type="ARBA" id="ARBA00004496"/>
    </source>
</evidence>
<dbReference type="InterPro" id="IPR017907">
    <property type="entry name" value="Znf_RING_CS"/>
</dbReference>
<dbReference type="Pfam" id="PF00622">
    <property type="entry name" value="SPRY"/>
    <property type="match status" value="1"/>
</dbReference>
<keyword evidence="9" id="KW-0175">Coiled coil</keyword>
<dbReference type="InterPro" id="IPR013320">
    <property type="entry name" value="ConA-like_dom_sf"/>
</dbReference>
<dbReference type="GO" id="GO:0005737">
    <property type="term" value="C:cytoplasm"/>
    <property type="evidence" value="ECO:0007669"/>
    <property type="project" value="UniProtKB-SubCell"/>
</dbReference>
<dbReference type="GeneID" id="114662969"/>
<dbReference type="Gene3D" id="3.30.160.60">
    <property type="entry name" value="Classic Zinc Finger"/>
    <property type="match status" value="1"/>
</dbReference>
<dbReference type="InterPro" id="IPR018957">
    <property type="entry name" value="Znf_C3HC4_RING-type"/>
</dbReference>
<feature type="coiled-coil region" evidence="9">
    <location>
        <begin position="192"/>
        <end position="309"/>
    </location>
</feature>
<gene>
    <name evidence="13" type="primary">LOC114662969</name>
</gene>
<evidence type="ECO:0000256" key="9">
    <source>
        <dbReference type="SAM" id="Coils"/>
    </source>
</evidence>
<evidence type="ECO:0000259" key="11">
    <source>
        <dbReference type="PROSITE" id="PS50119"/>
    </source>
</evidence>
<dbReference type="SMART" id="SM00184">
    <property type="entry name" value="RING"/>
    <property type="match status" value="1"/>
</dbReference>
<dbReference type="AlphaFoldDB" id="A0A8C4SV39"/>
<keyword evidence="6" id="KW-0862">Zinc</keyword>
<dbReference type="PANTHER" id="PTHR25465:SF5">
    <property type="entry name" value="E3 UBIQUITIN_ISG15 LIGASE TRIM25-RELATED"/>
    <property type="match status" value="1"/>
</dbReference>
<dbReference type="InterPro" id="IPR001870">
    <property type="entry name" value="B30.2/SPRY"/>
</dbReference>
<dbReference type="SUPFAM" id="SSF57845">
    <property type="entry name" value="B-box zinc-binding domain"/>
    <property type="match status" value="1"/>
</dbReference>
<dbReference type="GO" id="GO:0045087">
    <property type="term" value="P:innate immune response"/>
    <property type="evidence" value="ECO:0007669"/>
    <property type="project" value="UniProtKB-KW"/>
</dbReference>
<evidence type="ECO:0000256" key="3">
    <source>
        <dbReference type="ARBA" id="ARBA00022588"/>
    </source>
</evidence>
<evidence type="ECO:0000259" key="12">
    <source>
        <dbReference type="PROSITE" id="PS50188"/>
    </source>
</evidence>